<organism evidence="2 3">
    <name type="scientific">Defluviimonas salinarum</name>
    <dbReference type="NCBI Taxonomy" id="2992147"/>
    <lineage>
        <taxon>Bacteria</taxon>
        <taxon>Pseudomonadati</taxon>
        <taxon>Pseudomonadota</taxon>
        <taxon>Alphaproteobacteria</taxon>
        <taxon>Rhodobacterales</taxon>
        <taxon>Paracoccaceae</taxon>
        <taxon>Albidovulum</taxon>
    </lineage>
</organism>
<dbReference type="Proteomes" id="UP001207582">
    <property type="component" value="Unassembled WGS sequence"/>
</dbReference>
<keyword evidence="3" id="KW-1185">Reference proteome</keyword>
<proteinExistence type="predicted"/>
<evidence type="ECO:0000313" key="3">
    <source>
        <dbReference type="Proteomes" id="UP001207582"/>
    </source>
</evidence>
<sequence>MRLRIVTTMGAGGALLLSACATPQGLSGISAPRAGFDTVAATTRTATGKESVWLQSAAETEANARRVKALTHGKTIGVETAVQVALLNNRGLQAAYADLGLSAADVWQQTMLVNPTVSLGIRGIGADGLGGYRSIEATIASNIVAIATRDRRLKTADIRFRQAQLLAASETLRVAAETRRAWIEAVAAFEAAALVRDSRDTADAASELAARLGDTGFLNKADQSREHAVYAEMTGQQAQARLAAELAKEALTRQLGLWGSEVDYFVPDALPQPPAKVQSRPRIEEAALKRRVDLAMARLELEAIAQAQGLTEATRYLTDLEVIAGAERERELHEGAVEGETTPQVEVEFEIPVFDSGKARLRKAELAYMRAANELAEQAVNVRSEARAAYHAYTASHRIAQHYRDAVVPLRQAIEEESLLSYSGMITSTFELLADIRARLNSSLAEAAARRDFWLADADLMAALYGGGGSAAPGQGAISVAGVASAGH</sequence>
<feature type="signal peptide" evidence="1">
    <location>
        <begin position="1"/>
        <end position="21"/>
    </location>
</feature>
<gene>
    <name evidence="2" type="ORF">OM960_14825</name>
</gene>
<reference evidence="2 3" key="1">
    <citation type="submission" date="2022-10" db="EMBL/GenBank/DDBJ databases">
        <title>Defluviimonas sp. CAU 1641 isolated from mud.</title>
        <authorList>
            <person name="Kim W."/>
        </authorList>
    </citation>
    <scope>NUCLEOTIDE SEQUENCE [LARGE SCALE GENOMIC DNA]</scope>
    <source>
        <strain evidence="2 3">CAU 1641</strain>
    </source>
</reference>
<dbReference type="Gene3D" id="1.20.1600.10">
    <property type="entry name" value="Outer membrane efflux proteins (OEP)"/>
    <property type="match status" value="1"/>
</dbReference>
<dbReference type="EMBL" id="JAPDOG010000013">
    <property type="protein sequence ID" value="MCW3782860.1"/>
    <property type="molecule type" value="Genomic_DNA"/>
</dbReference>
<dbReference type="PROSITE" id="PS51257">
    <property type="entry name" value="PROKAR_LIPOPROTEIN"/>
    <property type="match status" value="1"/>
</dbReference>
<dbReference type="InterPro" id="IPR010131">
    <property type="entry name" value="MdtP/NodT-like"/>
</dbReference>
<keyword evidence="1" id="KW-0732">Signal</keyword>
<evidence type="ECO:0000313" key="2">
    <source>
        <dbReference type="EMBL" id="MCW3782860.1"/>
    </source>
</evidence>
<feature type="chain" id="PRO_5045249339" evidence="1">
    <location>
        <begin position="22"/>
        <end position="488"/>
    </location>
</feature>
<comment type="caution">
    <text evidence="2">The sequence shown here is derived from an EMBL/GenBank/DDBJ whole genome shotgun (WGS) entry which is preliminary data.</text>
</comment>
<name>A0ABT3J5Y0_9RHOB</name>
<dbReference type="PANTHER" id="PTHR30203:SF24">
    <property type="entry name" value="BLR4935 PROTEIN"/>
    <property type="match status" value="1"/>
</dbReference>
<dbReference type="PANTHER" id="PTHR30203">
    <property type="entry name" value="OUTER MEMBRANE CATION EFFLUX PROTEIN"/>
    <property type="match status" value="1"/>
</dbReference>
<dbReference type="RefSeq" id="WP_264772493.1">
    <property type="nucleotide sequence ID" value="NZ_JAPDOG010000013.1"/>
</dbReference>
<accession>A0ABT3J5Y0</accession>
<protein>
    <submittedName>
        <fullName evidence="2">TolC family protein</fullName>
    </submittedName>
</protein>
<dbReference type="SUPFAM" id="SSF56954">
    <property type="entry name" value="Outer membrane efflux proteins (OEP)"/>
    <property type="match status" value="1"/>
</dbReference>
<evidence type="ECO:0000256" key="1">
    <source>
        <dbReference type="SAM" id="SignalP"/>
    </source>
</evidence>